<dbReference type="Proteomes" id="UP000694864">
    <property type="component" value="Chromosome 9"/>
</dbReference>
<dbReference type="PANTHER" id="PTHR31672:SF10">
    <property type="entry name" value="F-BOX DOMAIN-CONTAINING PROTEIN"/>
    <property type="match status" value="1"/>
</dbReference>
<dbReference type="SUPFAM" id="SSF50965">
    <property type="entry name" value="Galactose oxidase, central domain"/>
    <property type="match status" value="1"/>
</dbReference>
<dbReference type="Pfam" id="PF00646">
    <property type="entry name" value="F-box"/>
    <property type="match status" value="1"/>
</dbReference>
<dbReference type="CDD" id="cd22157">
    <property type="entry name" value="F-box_AtFBW1-like"/>
    <property type="match status" value="1"/>
</dbReference>
<accession>A0ABM0TTL9</accession>
<reference evidence="2" key="1">
    <citation type="journal article" date="2014" name="Nat. Commun.">
        <title>The emerging biofuel crop Camelina sativa retains a highly undifferentiated hexaploid genome structure.</title>
        <authorList>
            <person name="Kagale S."/>
            <person name="Koh C."/>
            <person name="Nixon J."/>
            <person name="Bollina V."/>
            <person name="Clarke W.E."/>
            <person name="Tuteja R."/>
            <person name="Spillane C."/>
            <person name="Robinson S.J."/>
            <person name="Links M.G."/>
            <person name="Clarke C."/>
            <person name="Higgins E.E."/>
            <person name="Huebert T."/>
            <person name="Sharpe A.G."/>
            <person name="Parkin I.A."/>
        </authorList>
    </citation>
    <scope>NUCLEOTIDE SEQUENCE [LARGE SCALE GENOMIC DNA]</scope>
    <source>
        <strain evidence="2">cv. DH55</strain>
    </source>
</reference>
<dbReference type="SUPFAM" id="SSF81383">
    <property type="entry name" value="F-box domain"/>
    <property type="match status" value="1"/>
</dbReference>
<dbReference type="InterPro" id="IPR011043">
    <property type="entry name" value="Gal_Oxase/kelch_b-propeller"/>
</dbReference>
<sequence>MMMSNLPDDLLEEILCRVPATSLTRLRSTCKQWNRLVNDSKFARKHNDKAAKQFLLLMVTEESRVFSLSMNLHGTPSVEATRELSLIRPEFNSNQVNINNVFHCDGLLLCTIEKDTRIVVWNPCTGQTKCIQTSDDRPYNYVLGYYQDNKSCNKSYKILGYKGYYWVIKNFKLYDISSGLWRNLDVVTPDLHILPNYPVSLKGKTYWFAEDAKEEPQLVKFLLSFDYTTERLERLRLPYQFTNYVSMALSVVREEKLSVLLQRTMTSMKEIWVTTNKIDDGTKVMSWSKLFVVEDSRRDIWRGISFMVDDEEKKAIIVCYEKRCNIQLWITTLSIVEEDNKSTQVVFPVLTELSCQPKFLVNYIPSLN</sequence>
<dbReference type="Gene3D" id="1.20.1280.50">
    <property type="match status" value="1"/>
</dbReference>
<dbReference type="Pfam" id="PF07734">
    <property type="entry name" value="FBA_1"/>
    <property type="match status" value="1"/>
</dbReference>
<protein>
    <submittedName>
        <fullName evidence="3">F-box protein At3g49980</fullName>
    </submittedName>
</protein>
<dbReference type="PANTHER" id="PTHR31672">
    <property type="entry name" value="BNACNNG10540D PROTEIN"/>
    <property type="match status" value="1"/>
</dbReference>
<evidence type="ECO:0000313" key="3">
    <source>
        <dbReference type="RefSeq" id="XP_010431195.1"/>
    </source>
</evidence>
<dbReference type="InterPro" id="IPR006527">
    <property type="entry name" value="F-box-assoc_dom_typ1"/>
</dbReference>
<dbReference type="RefSeq" id="XP_010431195.1">
    <property type="nucleotide sequence ID" value="XM_010432893.1"/>
</dbReference>
<name>A0ABM0TTL9_CAMSA</name>
<dbReference type="GeneID" id="104715492"/>
<dbReference type="NCBIfam" id="TIGR01640">
    <property type="entry name" value="F_box_assoc_1"/>
    <property type="match status" value="1"/>
</dbReference>
<gene>
    <name evidence="3" type="primary">LOC104715492</name>
</gene>
<dbReference type="InterPro" id="IPR050796">
    <property type="entry name" value="SCF_F-box_component"/>
</dbReference>
<feature type="domain" description="F-box" evidence="1">
    <location>
        <begin position="1"/>
        <end position="46"/>
    </location>
</feature>
<dbReference type="PROSITE" id="PS50181">
    <property type="entry name" value="FBOX"/>
    <property type="match status" value="1"/>
</dbReference>
<keyword evidence="2" id="KW-1185">Reference proteome</keyword>
<organism evidence="2 3">
    <name type="scientific">Camelina sativa</name>
    <name type="common">False flax</name>
    <name type="synonym">Myagrum sativum</name>
    <dbReference type="NCBI Taxonomy" id="90675"/>
    <lineage>
        <taxon>Eukaryota</taxon>
        <taxon>Viridiplantae</taxon>
        <taxon>Streptophyta</taxon>
        <taxon>Embryophyta</taxon>
        <taxon>Tracheophyta</taxon>
        <taxon>Spermatophyta</taxon>
        <taxon>Magnoliopsida</taxon>
        <taxon>eudicotyledons</taxon>
        <taxon>Gunneridae</taxon>
        <taxon>Pentapetalae</taxon>
        <taxon>rosids</taxon>
        <taxon>malvids</taxon>
        <taxon>Brassicales</taxon>
        <taxon>Brassicaceae</taxon>
        <taxon>Camelineae</taxon>
        <taxon>Camelina</taxon>
    </lineage>
</organism>
<proteinExistence type="predicted"/>
<evidence type="ECO:0000313" key="2">
    <source>
        <dbReference type="Proteomes" id="UP000694864"/>
    </source>
</evidence>
<dbReference type="InterPro" id="IPR017451">
    <property type="entry name" value="F-box-assoc_interact_dom"/>
</dbReference>
<evidence type="ECO:0000259" key="1">
    <source>
        <dbReference type="PROSITE" id="PS50181"/>
    </source>
</evidence>
<reference evidence="3" key="2">
    <citation type="submission" date="2025-08" db="UniProtKB">
        <authorList>
            <consortium name="RefSeq"/>
        </authorList>
    </citation>
    <scope>IDENTIFICATION</scope>
    <source>
        <tissue evidence="3">Leaf</tissue>
    </source>
</reference>
<dbReference type="InterPro" id="IPR036047">
    <property type="entry name" value="F-box-like_dom_sf"/>
</dbReference>
<dbReference type="InterPro" id="IPR001810">
    <property type="entry name" value="F-box_dom"/>
</dbReference>
<dbReference type="SMART" id="SM00256">
    <property type="entry name" value="FBOX"/>
    <property type="match status" value="1"/>
</dbReference>